<comment type="caution">
    <text evidence="1">The sequence shown here is derived from an EMBL/GenBank/DDBJ whole genome shotgun (WGS) entry which is preliminary data.</text>
</comment>
<accession>A0AAD5PF12</accession>
<keyword evidence="2" id="KW-1185">Reference proteome</keyword>
<name>A0AAD5PF12_9FUNG</name>
<reference evidence="1" key="1">
    <citation type="journal article" date="2022" name="IScience">
        <title>Evolution of zygomycete secretomes and the origins of terrestrial fungal ecologies.</title>
        <authorList>
            <person name="Chang Y."/>
            <person name="Wang Y."/>
            <person name="Mondo S."/>
            <person name="Ahrendt S."/>
            <person name="Andreopoulos W."/>
            <person name="Barry K."/>
            <person name="Beard J."/>
            <person name="Benny G.L."/>
            <person name="Blankenship S."/>
            <person name="Bonito G."/>
            <person name="Cuomo C."/>
            <person name="Desiro A."/>
            <person name="Gervers K.A."/>
            <person name="Hundley H."/>
            <person name="Kuo A."/>
            <person name="LaButti K."/>
            <person name="Lang B.F."/>
            <person name="Lipzen A."/>
            <person name="O'Donnell K."/>
            <person name="Pangilinan J."/>
            <person name="Reynolds N."/>
            <person name="Sandor L."/>
            <person name="Smith M.E."/>
            <person name="Tsang A."/>
            <person name="Grigoriev I.V."/>
            <person name="Stajich J.E."/>
            <person name="Spatafora J.W."/>
        </authorList>
    </citation>
    <scope>NUCLEOTIDE SEQUENCE</scope>
    <source>
        <strain evidence="1">RSA 2281</strain>
    </source>
</reference>
<protein>
    <recommendedName>
        <fullName evidence="3">Transposase</fullName>
    </recommendedName>
</protein>
<dbReference type="AlphaFoldDB" id="A0AAD5PF12"/>
<reference evidence="1" key="2">
    <citation type="submission" date="2023-02" db="EMBL/GenBank/DDBJ databases">
        <authorList>
            <consortium name="DOE Joint Genome Institute"/>
            <person name="Mondo S.J."/>
            <person name="Chang Y."/>
            <person name="Wang Y."/>
            <person name="Ahrendt S."/>
            <person name="Andreopoulos W."/>
            <person name="Barry K."/>
            <person name="Beard J."/>
            <person name="Benny G.L."/>
            <person name="Blankenship S."/>
            <person name="Bonito G."/>
            <person name="Cuomo C."/>
            <person name="Desiro A."/>
            <person name="Gervers K.A."/>
            <person name="Hundley H."/>
            <person name="Kuo A."/>
            <person name="LaButti K."/>
            <person name="Lang B.F."/>
            <person name="Lipzen A."/>
            <person name="O'Donnell K."/>
            <person name="Pangilinan J."/>
            <person name="Reynolds N."/>
            <person name="Sandor L."/>
            <person name="Smith M.W."/>
            <person name="Tsang A."/>
            <person name="Grigoriev I.V."/>
            <person name="Stajich J.E."/>
            <person name="Spatafora J.W."/>
        </authorList>
    </citation>
    <scope>NUCLEOTIDE SEQUENCE</scope>
    <source>
        <strain evidence="1">RSA 2281</strain>
    </source>
</reference>
<organism evidence="1 2">
    <name type="scientific">Phascolomyces articulosus</name>
    <dbReference type="NCBI Taxonomy" id="60185"/>
    <lineage>
        <taxon>Eukaryota</taxon>
        <taxon>Fungi</taxon>
        <taxon>Fungi incertae sedis</taxon>
        <taxon>Mucoromycota</taxon>
        <taxon>Mucoromycotina</taxon>
        <taxon>Mucoromycetes</taxon>
        <taxon>Mucorales</taxon>
        <taxon>Lichtheimiaceae</taxon>
        <taxon>Phascolomyces</taxon>
    </lineage>
</organism>
<feature type="non-terminal residue" evidence="1">
    <location>
        <position position="1"/>
    </location>
</feature>
<sequence length="64" mass="7116">GCPKKIETSTSTYLTKLVIKGKLPIVVDAYKYLRNAFNIKCSTQTIQNAFKRAGLKSAIKVKKP</sequence>
<evidence type="ECO:0000313" key="1">
    <source>
        <dbReference type="EMBL" id="KAI9265285.1"/>
    </source>
</evidence>
<dbReference type="EMBL" id="JAIXMP010000011">
    <property type="protein sequence ID" value="KAI9265285.1"/>
    <property type="molecule type" value="Genomic_DNA"/>
</dbReference>
<gene>
    <name evidence="1" type="ORF">BDA99DRAFT_437244</name>
</gene>
<proteinExistence type="predicted"/>
<evidence type="ECO:0000313" key="2">
    <source>
        <dbReference type="Proteomes" id="UP001209540"/>
    </source>
</evidence>
<dbReference type="Proteomes" id="UP001209540">
    <property type="component" value="Unassembled WGS sequence"/>
</dbReference>
<evidence type="ECO:0008006" key="3">
    <source>
        <dbReference type="Google" id="ProtNLM"/>
    </source>
</evidence>